<dbReference type="InterPro" id="IPR009057">
    <property type="entry name" value="Homeodomain-like_sf"/>
</dbReference>
<dbReference type="EMBL" id="ABCP01000074">
    <property type="protein sequence ID" value="EDM45842.1"/>
    <property type="molecule type" value="Genomic_DNA"/>
</dbReference>
<keyword evidence="3" id="KW-1185">Reference proteome</keyword>
<accession>A6F5X5</accession>
<dbReference type="InterPro" id="IPR025736">
    <property type="entry name" value="PucR_C-HTH_dom"/>
</dbReference>
<proteinExistence type="predicted"/>
<dbReference type="SUPFAM" id="SSF46689">
    <property type="entry name" value="Homeodomain-like"/>
    <property type="match status" value="1"/>
</dbReference>
<evidence type="ECO:0000313" key="3">
    <source>
        <dbReference type="Proteomes" id="UP000005856"/>
    </source>
</evidence>
<name>A6F5X5_9GAMM</name>
<dbReference type="RefSeq" id="WP_007155659.1">
    <property type="nucleotide sequence ID" value="NZ_ABCP01000074.1"/>
</dbReference>
<dbReference type="AlphaFoldDB" id="A6F5X5"/>
<sequence>MDQTLVVYRQCMGNVSRAARELAVSRNTLYKRLRDLGVR</sequence>
<dbReference type="Pfam" id="PF13556">
    <property type="entry name" value="HTH_30"/>
    <property type="match status" value="1"/>
</dbReference>
<dbReference type="InterPro" id="IPR002197">
    <property type="entry name" value="HTH_Fis"/>
</dbReference>
<dbReference type="Gene3D" id="1.10.10.60">
    <property type="entry name" value="Homeodomain-like"/>
    <property type="match status" value="1"/>
</dbReference>
<comment type="caution">
    <text evidence="2">The sequence shown here is derived from an EMBL/GenBank/DDBJ whole genome shotgun (WGS) entry which is preliminary data.</text>
</comment>
<dbReference type="Proteomes" id="UP000005856">
    <property type="component" value="Unassembled WGS sequence"/>
</dbReference>
<feature type="domain" description="PucR C-terminal helix-turn-helix" evidence="1">
    <location>
        <begin position="3"/>
        <end position="35"/>
    </location>
</feature>
<reference evidence="2 3" key="1">
    <citation type="submission" date="2007-06" db="EMBL/GenBank/DDBJ databases">
        <authorList>
            <person name="Green D."/>
            <person name="Ferriera S."/>
            <person name="Johnson J."/>
            <person name="Kravitz S."/>
            <person name="Beeson K."/>
            <person name="Sutton G."/>
            <person name="Rogers Y.-H."/>
            <person name="Friedman R."/>
            <person name="Frazier M."/>
            <person name="Venter J.C."/>
        </authorList>
    </citation>
    <scope>NUCLEOTIDE SEQUENCE [LARGE SCALE GENOMIC DNA]</scope>
    <source>
        <strain evidence="2 3">DG893</strain>
    </source>
</reference>
<gene>
    <name evidence="2" type="ORF">MDG893_05164</name>
</gene>
<evidence type="ECO:0000259" key="1">
    <source>
        <dbReference type="Pfam" id="PF13556"/>
    </source>
</evidence>
<organism evidence="2 3">
    <name type="scientific">Marinobacter algicola DG893</name>
    <dbReference type="NCBI Taxonomy" id="443152"/>
    <lineage>
        <taxon>Bacteria</taxon>
        <taxon>Pseudomonadati</taxon>
        <taxon>Pseudomonadota</taxon>
        <taxon>Gammaproteobacteria</taxon>
        <taxon>Pseudomonadales</taxon>
        <taxon>Marinobacteraceae</taxon>
        <taxon>Marinobacter</taxon>
    </lineage>
</organism>
<dbReference type="PRINTS" id="PR01590">
    <property type="entry name" value="HTHFIS"/>
</dbReference>
<evidence type="ECO:0000313" key="2">
    <source>
        <dbReference type="EMBL" id="EDM45842.1"/>
    </source>
</evidence>
<dbReference type="GO" id="GO:0043565">
    <property type="term" value="F:sequence-specific DNA binding"/>
    <property type="evidence" value="ECO:0007669"/>
    <property type="project" value="InterPro"/>
</dbReference>
<protein>
    <recommendedName>
        <fullName evidence="1">PucR C-terminal helix-turn-helix domain-containing protein</fullName>
    </recommendedName>
</protein>
<dbReference type="eggNOG" id="COG3284">
    <property type="taxonomic scope" value="Bacteria"/>
</dbReference>